<accession>A0A4Y2TLN1</accession>
<comment type="caution">
    <text evidence="1">The sequence shown here is derived from an EMBL/GenBank/DDBJ whole genome shotgun (WGS) entry which is preliminary data.</text>
</comment>
<dbReference type="Proteomes" id="UP000499080">
    <property type="component" value="Unassembled WGS sequence"/>
</dbReference>
<dbReference type="OrthoDB" id="6753017at2759"/>
<name>A0A4Y2TLN1_ARAVE</name>
<organism evidence="1 3">
    <name type="scientific">Araneus ventricosus</name>
    <name type="common">Orbweaver spider</name>
    <name type="synonym">Epeira ventricosa</name>
    <dbReference type="NCBI Taxonomy" id="182803"/>
    <lineage>
        <taxon>Eukaryota</taxon>
        <taxon>Metazoa</taxon>
        <taxon>Ecdysozoa</taxon>
        <taxon>Arthropoda</taxon>
        <taxon>Chelicerata</taxon>
        <taxon>Arachnida</taxon>
        <taxon>Araneae</taxon>
        <taxon>Araneomorphae</taxon>
        <taxon>Entelegynae</taxon>
        <taxon>Araneoidea</taxon>
        <taxon>Araneidae</taxon>
        <taxon>Araneus</taxon>
    </lineage>
</organism>
<dbReference type="EMBL" id="BGPR01029588">
    <property type="protein sequence ID" value="GBO01458.1"/>
    <property type="molecule type" value="Genomic_DNA"/>
</dbReference>
<evidence type="ECO:0000313" key="2">
    <source>
        <dbReference type="EMBL" id="GBO01547.1"/>
    </source>
</evidence>
<evidence type="ECO:0000313" key="3">
    <source>
        <dbReference type="Proteomes" id="UP000499080"/>
    </source>
</evidence>
<sequence length="100" mass="11448">MCRRVTSYSLVQSEPSKVTMVLYSSTECLYAAGKSSGDGTVEAFAEVTGESSDQYIISLSKSWQTRNTSDMKKFLIWLKQHSLQPIRRAHFPVFRNCCRW</sequence>
<reference evidence="1 3" key="1">
    <citation type="journal article" date="2019" name="Sci. Rep.">
        <title>Orb-weaving spider Araneus ventricosus genome elucidates the spidroin gene catalogue.</title>
        <authorList>
            <person name="Kono N."/>
            <person name="Nakamura H."/>
            <person name="Ohtoshi R."/>
            <person name="Moran D.A.P."/>
            <person name="Shinohara A."/>
            <person name="Yoshida Y."/>
            <person name="Fujiwara M."/>
            <person name="Mori M."/>
            <person name="Tomita M."/>
            <person name="Arakawa K."/>
        </authorList>
    </citation>
    <scope>NUCLEOTIDE SEQUENCE [LARGE SCALE GENOMIC DNA]</scope>
</reference>
<dbReference type="EMBL" id="BGPR01029637">
    <property type="protein sequence ID" value="GBO01547.1"/>
    <property type="molecule type" value="Genomic_DNA"/>
</dbReference>
<protein>
    <submittedName>
        <fullName evidence="1">Uncharacterized protein</fullName>
    </submittedName>
</protein>
<keyword evidence="3" id="KW-1185">Reference proteome</keyword>
<proteinExistence type="predicted"/>
<gene>
    <name evidence="1" type="ORF">AVEN_208997_1</name>
    <name evidence="2" type="ORF">AVEN_26063_1</name>
</gene>
<evidence type="ECO:0000313" key="1">
    <source>
        <dbReference type="EMBL" id="GBO01458.1"/>
    </source>
</evidence>
<dbReference type="AlphaFoldDB" id="A0A4Y2TLN1"/>